<feature type="transmembrane region" description="Helical" evidence="1">
    <location>
        <begin position="248"/>
        <end position="268"/>
    </location>
</feature>
<comment type="caution">
    <text evidence="2">The sequence shown here is derived from an EMBL/GenBank/DDBJ whole genome shotgun (WGS) entry which is preliminary data.</text>
</comment>
<keyword evidence="3" id="KW-1185">Reference proteome</keyword>
<dbReference type="AlphaFoldDB" id="M0MR79"/>
<protein>
    <recommendedName>
        <fullName evidence="4">Glycosyltransferase RgtA/B/C/D-like domain-containing protein</fullName>
    </recommendedName>
</protein>
<feature type="transmembrane region" description="Helical" evidence="1">
    <location>
        <begin position="403"/>
        <end position="424"/>
    </location>
</feature>
<reference evidence="2 3" key="1">
    <citation type="journal article" date="2014" name="PLoS Genet.">
        <title>Phylogenetically driven sequencing of extremely halophilic archaea reveals strategies for static and dynamic osmo-response.</title>
        <authorList>
            <person name="Becker E.A."/>
            <person name="Seitzer P.M."/>
            <person name="Tritt A."/>
            <person name="Larsen D."/>
            <person name="Krusor M."/>
            <person name="Yao A.I."/>
            <person name="Wu D."/>
            <person name="Madern D."/>
            <person name="Eisen J.A."/>
            <person name="Darling A.E."/>
            <person name="Facciotti M.T."/>
        </authorList>
    </citation>
    <scope>NUCLEOTIDE SEQUENCE [LARGE SCALE GENOMIC DNA]</scope>
    <source>
        <strain evidence="2 3">JCM 13552</strain>
    </source>
</reference>
<feature type="transmembrane region" description="Helical" evidence="1">
    <location>
        <begin position="280"/>
        <end position="299"/>
    </location>
</feature>
<accession>M0MR79</accession>
<evidence type="ECO:0000256" key="1">
    <source>
        <dbReference type="SAM" id="Phobius"/>
    </source>
</evidence>
<evidence type="ECO:0008006" key="4">
    <source>
        <dbReference type="Google" id="ProtNLM"/>
    </source>
</evidence>
<feature type="transmembrane region" description="Helical" evidence="1">
    <location>
        <begin position="178"/>
        <end position="196"/>
    </location>
</feature>
<dbReference type="RefSeq" id="WP_007743642.1">
    <property type="nucleotide sequence ID" value="NZ_AOMF01000195.1"/>
</dbReference>
<feature type="transmembrane region" description="Helical" evidence="1">
    <location>
        <begin position="12"/>
        <end position="34"/>
    </location>
</feature>
<feature type="transmembrane region" description="Helical" evidence="1">
    <location>
        <begin position="430"/>
        <end position="451"/>
    </location>
</feature>
<evidence type="ECO:0000313" key="3">
    <source>
        <dbReference type="Proteomes" id="UP000011680"/>
    </source>
</evidence>
<keyword evidence="1" id="KW-1133">Transmembrane helix</keyword>
<dbReference type="eggNOG" id="arCOG03185">
    <property type="taxonomic scope" value="Archaea"/>
</dbReference>
<organism evidence="2 3">
    <name type="scientific">Halococcus thailandensis JCM 13552</name>
    <dbReference type="NCBI Taxonomy" id="1227457"/>
    <lineage>
        <taxon>Archaea</taxon>
        <taxon>Methanobacteriati</taxon>
        <taxon>Methanobacteriota</taxon>
        <taxon>Stenosarchaea group</taxon>
        <taxon>Halobacteria</taxon>
        <taxon>Halobacteriales</taxon>
        <taxon>Halococcaceae</taxon>
        <taxon>Halococcus</taxon>
    </lineage>
</organism>
<name>M0MR79_9EURY</name>
<feature type="transmembrane region" description="Helical" evidence="1">
    <location>
        <begin position="371"/>
        <end position="391"/>
    </location>
</feature>
<dbReference type="Proteomes" id="UP000011680">
    <property type="component" value="Unassembled WGS sequence"/>
</dbReference>
<feature type="transmembrane region" description="Helical" evidence="1">
    <location>
        <begin position="73"/>
        <end position="92"/>
    </location>
</feature>
<feature type="transmembrane region" description="Helical" evidence="1">
    <location>
        <begin position="226"/>
        <end position="242"/>
    </location>
</feature>
<feature type="transmembrane region" description="Helical" evidence="1">
    <location>
        <begin position="143"/>
        <end position="166"/>
    </location>
</feature>
<proteinExistence type="predicted"/>
<sequence length="631" mass="68893">MHATTRLRLSKATLAAGAIALTIAVLSTHLIPATGYELSIYQATPSAFWIGLFVTLAATVVLAFASDRRSIRVTALWLAGLAIVAFAALPLLRGYQFFGPEDALTHLGHTKSLVRDTVDLTTIIYPAMHTLAALLGILTTRPFTWSLLLTVPLFVAIFILFVPLCVRLIVARTHIDPIAVVSALLLLPIAVIYLPVLQPIPTSEAILFVPAVTFILLAYTRRPRRLAFGTLLVIALAFLVVLHPQHGLVFGALLGIVLVTQFVAQPLTRTVSGPKAIARLFVQFIVLAGIGLAVVWGWLSTQSLFGRGVSELGPILFDVETTAQLQTFLSTHSFDAIIAELLDTPARPIIPRSNTLEALGVSVRTIYRRTFAVEIVVGVFAVLALLVPVLSKAANRRHIRYSVVLSLVCGIVPAVILTVLYVLAGNPLQYFRYLGFVLVFVTILGAVFLWEARATLETWLPSIPVRSVLAVGFVVLLLVSSFTMFRSPYVAQETDHVPEGQMTGYEFAFDHKASDTGFAGVSSSFFRYRDGIAGKNASDIPQASLDDPRGSGRYLRVPYHFADQELRTQSDELFYLPVTAVDRQSSTQLYGGVEFSQNDFTYLNSTPGIANTYANGQFDLYRIEPANETDS</sequence>
<dbReference type="PATRIC" id="fig|1227457.3.peg.3998"/>
<keyword evidence="1" id="KW-0812">Transmembrane</keyword>
<feature type="transmembrane region" description="Helical" evidence="1">
    <location>
        <begin position="463"/>
        <end position="485"/>
    </location>
</feature>
<evidence type="ECO:0000313" key="2">
    <source>
        <dbReference type="EMBL" id="EMA48232.1"/>
    </source>
</evidence>
<keyword evidence="1" id="KW-0472">Membrane</keyword>
<gene>
    <name evidence="2" type="ORF">C451_20597</name>
</gene>
<dbReference type="EMBL" id="AOMF01000195">
    <property type="protein sequence ID" value="EMA48232.1"/>
    <property type="molecule type" value="Genomic_DNA"/>
</dbReference>
<feature type="transmembrane region" description="Helical" evidence="1">
    <location>
        <begin position="46"/>
        <end position="66"/>
    </location>
</feature>
<feature type="transmembrane region" description="Helical" evidence="1">
    <location>
        <begin position="202"/>
        <end position="219"/>
    </location>
</feature>
<dbReference type="OrthoDB" id="137309at2157"/>